<dbReference type="PANTHER" id="PTHR11055:SF63">
    <property type="entry name" value="ADENYLYL-SULFATE KINASE 1, CHLOROPLASTIC"/>
    <property type="match status" value="1"/>
</dbReference>
<evidence type="ECO:0000256" key="6">
    <source>
        <dbReference type="ARBA" id="ARBA00018163"/>
    </source>
</evidence>
<dbReference type="InterPro" id="IPR059117">
    <property type="entry name" value="APS_kinase_dom"/>
</dbReference>
<reference evidence="17 18" key="1">
    <citation type="submission" date="2023-02" db="EMBL/GenBank/DDBJ databases">
        <title>Vibrio intestini sp. nov., a close relative of Vibrio cholerae isolated from the intestine of Healthy Culter dabryi.</title>
        <authorList>
            <person name="Wu N."/>
        </authorList>
    </citation>
    <scope>NUCLEOTIDE SEQUENCE [LARGE SCALE GENOMIC DNA]</scope>
    <source>
        <strain evidence="17 18">DSL-7</strain>
    </source>
</reference>
<dbReference type="InterPro" id="IPR002891">
    <property type="entry name" value="APS"/>
</dbReference>
<evidence type="ECO:0000256" key="7">
    <source>
        <dbReference type="ARBA" id="ARBA00022679"/>
    </source>
</evidence>
<dbReference type="InterPro" id="IPR027417">
    <property type="entry name" value="P-loop_NTPase"/>
</dbReference>
<dbReference type="GO" id="GO:0004020">
    <property type="term" value="F:adenylylsulfate kinase activity"/>
    <property type="evidence" value="ECO:0007669"/>
    <property type="project" value="UniProtKB-EC"/>
</dbReference>
<evidence type="ECO:0000256" key="12">
    <source>
        <dbReference type="ARBA" id="ARBA00031393"/>
    </source>
</evidence>
<dbReference type="PANTHER" id="PTHR11055">
    <property type="entry name" value="BIFUNCTIONAL 3'-PHOSPHOADENOSINE 5'-PHOSPHOSULFATE SYNTHASE"/>
    <property type="match status" value="1"/>
</dbReference>
<evidence type="ECO:0000256" key="2">
    <source>
        <dbReference type="ARBA" id="ARBA00002632"/>
    </source>
</evidence>
<accession>A0ABT5V1L7</accession>
<feature type="active site" description="Phosphoserine intermediate" evidence="14">
    <location>
        <position position="116"/>
    </location>
</feature>
<dbReference type="Pfam" id="PF01583">
    <property type="entry name" value="APS_kinase"/>
    <property type="match status" value="1"/>
</dbReference>
<keyword evidence="7 14" id="KW-0808">Transferase</keyword>
<name>A0ABT5V1L7_9VIBR</name>
<dbReference type="EC" id="2.7.1.25" evidence="5 14"/>
<protein>
    <recommendedName>
        <fullName evidence="6 14">Adenylyl-sulfate kinase</fullName>
        <ecNumber evidence="5 14">2.7.1.25</ecNumber>
    </recommendedName>
    <alternativeName>
        <fullName evidence="12 14">APS kinase</fullName>
    </alternativeName>
    <alternativeName>
        <fullName evidence="13 14">ATP adenosine-5'-phosphosulfate 3'-phosphotransferase</fullName>
    </alternativeName>
    <alternativeName>
        <fullName evidence="11 14">Adenosine-5'-phosphosulfate kinase</fullName>
    </alternativeName>
</protein>
<evidence type="ECO:0000256" key="9">
    <source>
        <dbReference type="ARBA" id="ARBA00022777"/>
    </source>
</evidence>
<dbReference type="HAMAP" id="MF_00065">
    <property type="entry name" value="Adenylyl_sulf_kinase"/>
    <property type="match status" value="1"/>
</dbReference>
<dbReference type="NCBIfam" id="NF003013">
    <property type="entry name" value="PRK03846.1"/>
    <property type="match status" value="1"/>
</dbReference>
<evidence type="ECO:0000256" key="8">
    <source>
        <dbReference type="ARBA" id="ARBA00022741"/>
    </source>
</evidence>
<comment type="caution">
    <text evidence="17">The sequence shown here is derived from an EMBL/GenBank/DDBJ whole genome shotgun (WGS) entry which is preliminary data.</text>
</comment>
<keyword evidence="10 14" id="KW-0067">ATP-binding</keyword>
<evidence type="ECO:0000256" key="10">
    <source>
        <dbReference type="ARBA" id="ARBA00022840"/>
    </source>
</evidence>
<dbReference type="RefSeq" id="WP_274723294.1">
    <property type="nucleotide sequence ID" value="NZ_JARBFT010000011.1"/>
</dbReference>
<dbReference type="NCBIfam" id="TIGR00455">
    <property type="entry name" value="apsK"/>
    <property type="match status" value="1"/>
</dbReference>
<dbReference type="EMBL" id="JARBFT010000011">
    <property type="protein sequence ID" value="MDE1515557.1"/>
    <property type="molecule type" value="Genomic_DNA"/>
</dbReference>
<evidence type="ECO:0000256" key="1">
    <source>
        <dbReference type="ARBA" id="ARBA00001823"/>
    </source>
</evidence>
<evidence type="ECO:0000256" key="14">
    <source>
        <dbReference type="HAMAP-Rule" id="MF_00065"/>
    </source>
</evidence>
<sequence length="207" mass="23232">MTNQKQIVNAVSEDIVWHNTTVRHQDRVAQKQQTPVVLWFTGLSGSGKSTVANAVEDRLLKLGKHSYLLDGDNLRYGLNRDLGFSDADRVENIRRIGEVAKLFVDSGMIVLTAFISPFTADRRLVRDLLLDGQFLEVFVDTPLAVCEQRDPKGLYKKARAGKIKHFTGIDSDYQVPENADIHIQTANQSVAQCAEQVIQHLIQQGYI</sequence>
<keyword evidence="18" id="KW-1185">Reference proteome</keyword>
<evidence type="ECO:0000313" key="17">
    <source>
        <dbReference type="EMBL" id="MDE1515557.1"/>
    </source>
</evidence>
<comment type="similarity">
    <text evidence="4 14 15">Belongs to the APS kinase family.</text>
</comment>
<evidence type="ECO:0000256" key="4">
    <source>
        <dbReference type="ARBA" id="ARBA00007008"/>
    </source>
</evidence>
<gene>
    <name evidence="14 17" type="primary">cysC</name>
    <name evidence="17" type="ORF">PUN32_11100</name>
</gene>
<evidence type="ECO:0000256" key="3">
    <source>
        <dbReference type="ARBA" id="ARBA00004806"/>
    </source>
</evidence>
<keyword evidence="9 14" id="KW-0418">Kinase</keyword>
<proteinExistence type="inferred from homology"/>
<evidence type="ECO:0000313" key="18">
    <source>
        <dbReference type="Proteomes" id="UP001216189"/>
    </source>
</evidence>
<comment type="function">
    <text evidence="2 14 15">Catalyzes the synthesis of activated sulfate.</text>
</comment>
<dbReference type="Proteomes" id="UP001216189">
    <property type="component" value="Unassembled WGS sequence"/>
</dbReference>
<evidence type="ECO:0000256" key="11">
    <source>
        <dbReference type="ARBA" id="ARBA00029724"/>
    </source>
</evidence>
<dbReference type="Gene3D" id="3.40.50.300">
    <property type="entry name" value="P-loop containing nucleotide triphosphate hydrolases"/>
    <property type="match status" value="1"/>
</dbReference>
<evidence type="ECO:0000256" key="15">
    <source>
        <dbReference type="RuleBase" id="RU004347"/>
    </source>
</evidence>
<evidence type="ECO:0000256" key="5">
    <source>
        <dbReference type="ARBA" id="ARBA00012121"/>
    </source>
</evidence>
<comment type="catalytic activity">
    <reaction evidence="1 14 15">
        <text>adenosine 5'-phosphosulfate + ATP = 3'-phosphoadenylyl sulfate + ADP + H(+)</text>
        <dbReference type="Rhea" id="RHEA:24152"/>
        <dbReference type="ChEBI" id="CHEBI:15378"/>
        <dbReference type="ChEBI" id="CHEBI:30616"/>
        <dbReference type="ChEBI" id="CHEBI:58243"/>
        <dbReference type="ChEBI" id="CHEBI:58339"/>
        <dbReference type="ChEBI" id="CHEBI:456216"/>
        <dbReference type="EC" id="2.7.1.25"/>
    </reaction>
</comment>
<dbReference type="CDD" id="cd02027">
    <property type="entry name" value="APSK"/>
    <property type="match status" value="1"/>
</dbReference>
<organism evidence="17 18">
    <name type="scientific">Vibrio chanodichtyis</name>
    <dbReference type="NCBI Taxonomy" id="3027932"/>
    <lineage>
        <taxon>Bacteria</taxon>
        <taxon>Pseudomonadati</taxon>
        <taxon>Pseudomonadota</taxon>
        <taxon>Gammaproteobacteria</taxon>
        <taxon>Vibrionales</taxon>
        <taxon>Vibrionaceae</taxon>
        <taxon>Vibrio</taxon>
    </lineage>
</organism>
<feature type="binding site" evidence="14">
    <location>
        <begin position="42"/>
        <end position="49"/>
    </location>
    <ligand>
        <name>ATP</name>
        <dbReference type="ChEBI" id="CHEBI:30616"/>
    </ligand>
</feature>
<evidence type="ECO:0000259" key="16">
    <source>
        <dbReference type="Pfam" id="PF01583"/>
    </source>
</evidence>
<evidence type="ECO:0000256" key="13">
    <source>
        <dbReference type="ARBA" id="ARBA00031464"/>
    </source>
</evidence>
<keyword evidence="14" id="KW-0597">Phosphoprotein</keyword>
<feature type="domain" description="APS kinase" evidence="16">
    <location>
        <begin position="35"/>
        <end position="184"/>
    </location>
</feature>
<dbReference type="SUPFAM" id="SSF52540">
    <property type="entry name" value="P-loop containing nucleoside triphosphate hydrolases"/>
    <property type="match status" value="1"/>
</dbReference>
<keyword evidence="8 14" id="KW-0547">Nucleotide-binding</keyword>
<comment type="pathway">
    <text evidence="3 14 15">Sulfur metabolism; hydrogen sulfide biosynthesis; sulfite from sulfate: step 2/3.</text>
</comment>